<feature type="domain" description="EGF-like" evidence="24">
    <location>
        <begin position="1344"/>
        <end position="1385"/>
    </location>
</feature>
<dbReference type="PROSITE" id="PS00022">
    <property type="entry name" value="EGF_1"/>
    <property type="match status" value="32"/>
</dbReference>
<feature type="domain" description="EGF-like" evidence="24">
    <location>
        <begin position="952"/>
        <end position="988"/>
    </location>
</feature>
<dbReference type="InterPro" id="IPR000800">
    <property type="entry name" value="Notch_dom"/>
</dbReference>
<dbReference type="PROSITE" id="PS50297">
    <property type="entry name" value="ANK_REP_REGION"/>
    <property type="match status" value="2"/>
</dbReference>
<evidence type="ECO:0000256" key="13">
    <source>
        <dbReference type="ARBA" id="ARBA00023136"/>
    </source>
</evidence>
<feature type="region of interest" description="Disordered" evidence="22">
    <location>
        <begin position="2041"/>
        <end position="2107"/>
    </location>
</feature>
<dbReference type="PRINTS" id="PR01452">
    <property type="entry name" value="LNOTCHREPEAT"/>
</dbReference>
<feature type="domain" description="EGF-like" evidence="24">
    <location>
        <begin position="244"/>
        <end position="280"/>
    </location>
</feature>
<evidence type="ECO:0000256" key="8">
    <source>
        <dbReference type="ARBA" id="ARBA00022782"/>
    </source>
</evidence>
<dbReference type="InterPro" id="IPR035993">
    <property type="entry name" value="Notch-like_dom_sf"/>
</dbReference>
<feature type="disulfide bond" evidence="21">
    <location>
        <begin position="1288"/>
        <end position="1297"/>
    </location>
</feature>
<feature type="disulfide bond" evidence="21">
    <location>
        <begin position="1414"/>
        <end position="1423"/>
    </location>
</feature>
<dbReference type="SUPFAM" id="SSF57184">
    <property type="entry name" value="Growth factor receptor domain"/>
    <property type="match status" value="1"/>
</dbReference>
<proteinExistence type="inferred from homology"/>
<evidence type="ECO:0000256" key="18">
    <source>
        <dbReference type="ARBA" id="ARBA00023180"/>
    </source>
</evidence>
<evidence type="ECO:0000256" key="1">
    <source>
        <dbReference type="ARBA" id="ARBA00004123"/>
    </source>
</evidence>
<evidence type="ECO:0000256" key="21">
    <source>
        <dbReference type="PROSITE-ProRule" id="PRU00076"/>
    </source>
</evidence>
<feature type="disulfide bond" evidence="21">
    <location>
        <begin position="586"/>
        <end position="595"/>
    </location>
</feature>
<feature type="domain" description="EGF-like" evidence="24">
    <location>
        <begin position="360"/>
        <end position="402"/>
    </location>
</feature>
<dbReference type="SUPFAM" id="SSF57196">
    <property type="entry name" value="EGF/Laminin"/>
    <property type="match status" value="22"/>
</dbReference>
<keyword evidence="10" id="KW-1133">Transmembrane helix</keyword>
<keyword evidence="6 23" id="KW-0732">Signal</keyword>
<feature type="disulfide bond" evidence="21">
    <location>
        <begin position="1058"/>
        <end position="1067"/>
    </location>
</feature>
<dbReference type="PRINTS" id="PR00010">
    <property type="entry name" value="EGFBLOOD"/>
</dbReference>
<feature type="domain" description="EGF-like" evidence="24">
    <location>
        <begin position="323"/>
        <end position="359"/>
    </location>
</feature>
<feature type="domain" description="EGF-like" evidence="24">
    <location>
        <begin position="1300"/>
        <end position="1338"/>
    </location>
</feature>
<keyword evidence="4 21" id="KW-0245">EGF-like domain</keyword>
<evidence type="ECO:0000256" key="4">
    <source>
        <dbReference type="ARBA" id="ARBA00022536"/>
    </source>
</evidence>
<keyword evidence="16" id="KW-0804">Transcription</keyword>
<comment type="caution">
    <text evidence="21">Lacks conserved residue(s) required for the propagation of feature annotation.</text>
</comment>
<evidence type="ECO:0000256" key="17">
    <source>
        <dbReference type="ARBA" id="ARBA00023170"/>
    </source>
</evidence>
<feature type="domain" description="EGF-like" evidence="24">
    <location>
        <begin position="1032"/>
        <end position="1068"/>
    </location>
</feature>
<dbReference type="PROSITE" id="PS00010">
    <property type="entry name" value="ASX_HYDROXYL"/>
    <property type="match status" value="9"/>
</dbReference>
<dbReference type="PIRSF" id="PIRSF002279">
    <property type="entry name" value="Notch"/>
    <property type="match status" value="1"/>
</dbReference>
<feature type="domain" description="EGF-like" evidence="24">
    <location>
        <begin position="873"/>
        <end position="910"/>
    </location>
</feature>
<keyword evidence="8" id="KW-0221">Differentiation</keyword>
<feature type="domain" description="EGF-like" evidence="24">
    <location>
        <begin position="1249"/>
        <end position="1298"/>
    </location>
</feature>
<dbReference type="InterPro" id="IPR013032">
    <property type="entry name" value="EGF-like_CS"/>
</dbReference>
<feature type="domain" description="LNR" evidence="25">
    <location>
        <begin position="1467"/>
        <end position="1502"/>
    </location>
</feature>
<feature type="domain" description="EGF-like" evidence="24">
    <location>
        <begin position="51"/>
        <end position="97"/>
    </location>
</feature>
<dbReference type="Pfam" id="PF00008">
    <property type="entry name" value="EGF"/>
    <property type="match status" value="15"/>
</dbReference>
<dbReference type="InterPro" id="IPR001881">
    <property type="entry name" value="EGF-like_Ca-bd_dom"/>
</dbReference>
<feature type="disulfide bond" evidence="21">
    <location>
        <begin position="782"/>
        <end position="791"/>
    </location>
</feature>
<feature type="disulfide bond" evidence="21">
    <location>
        <begin position="1020"/>
        <end position="1029"/>
    </location>
</feature>
<feature type="domain" description="EGF-like" evidence="24">
    <location>
        <begin position="1070"/>
        <end position="1111"/>
    </location>
</feature>
<dbReference type="CDD" id="cd00054">
    <property type="entry name" value="EGF_CA"/>
    <property type="match status" value="17"/>
</dbReference>
<feature type="disulfide bond" evidence="21">
    <location>
        <begin position="40"/>
        <end position="49"/>
    </location>
</feature>
<keyword evidence="17" id="KW-0675">Receptor</keyword>
<feature type="disulfide bond" evidence="21">
    <location>
        <begin position="349"/>
        <end position="358"/>
    </location>
</feature>
<evidence type="ECO:0000256" key="14">
    <source>
        <dbReference type="ARBA" id="ARBA00023157"/>
    </source>
</evidence>
<gene>
    <name evidence="26" type="ORF">OKIOD_LOCUS5104</name>
</gene>
<evidence type="ECO:0000256" key="2">
    <source>
        <dbReference type="ARBA" id="ARBA00004251"/>
    </source>
</evidence>
<feature type="disulfide bond" evidence="21">
    <location>
        <begin position="430"/>
        <end position="439"/>
    </location>
</feature>
<feature type="disulfide bond" evidence="21">
    <location>
        <begin position="1309"/>
        <end position="1326"/>
    </location>
</feature>
<feature type="disulfide bond" evidence="21">
    <location>
        <begin position="662"/>
        <end position="671"/>
    </location>
</feature>
<feature type="chain" id="PRO_5047082601" evidence="23">
    <location>
        <begin position="16"/>
        <end position="2282"/>
    </location>
</feature>
<feature type="repeat" description="ANK" evidence="20">
    <location>
        <begin position="1831"/>
        <end position="1863"/>
    </location>
</feature>
<dbReference type="InterPro" id="IPR000152">
    <property type="entry name" value="EGF-type_Asp/Asn_hydroxyl_site"/>
</dbReference>
<feature type="domain" description="EGF-like" evidence="24">
    <location>
        <begin position="674"/>
        <end position="710"/>
    </location>
</feature>
<dbReference type="PANTHER" id="PTHR24049">
    <property type="entry name" value="CRUMBS FAMILY MEMBER"/>
    <property type="match status" value="1"/>
</dbReference>
<feature type="domain" description="EGF-like" evidence="24">
    <location>
        <begin position="561"/>
        <end position="596"/>
    </location>
</feature>
<feature type="compositionally biased region" description="Polar residues" evidence="22">
    <location>
        <begin position="2196"/>
        <end position="2205"/>
    </location>
</feature>
<feature type="domain" description="EGF-like" evidence="24">
    <location>
        <begin position="832"/>
        <end position="871"/>
    </location>
</feature>
<dbReference type="InterPro" id="IPR008297">
    <property type="entry name" value="Notch"/>
</dbReference>
<feature type="domain" description="EGF-like" evidence="24">
    <location>
        <begin position="166"/>
        <end position="203"/>
    </location>
</feature>
<dbReference type="InterPro" id="IPR036770">
    <property type="entry name" value="Ankyrin_rpt-contain_sf"/>
</dbReference>
<feature type="disulfide bond" evidence="21">
    <location>
        <begin position="510"/>
        <end position="519"/>
    </location>
</feature>
<feature type="domain" description="EGF-like" evidence="24">
    <location>
        <begin position="598"/>
        <end position="634"/>
    </location>
</feature>
<feature type="disulfide bond" evidence="21">
    <location>
        <begin position="738"/>
        <end position="747"/>
    </location>
</feature>
<feature type="disulfide bond" evidence="21">
    <location>
        <begin position="861"/>
        <end position="870"/>
    </location>
</feature>
<feature type="repeat" description="ANK" evidence="20">
    <location>
        <begin position="1933"/>
        <end position="1965"/>
    </location>
</feature>
<dbReference type="SUPFAM" id="SSF48403">
    <property type="entry name" value="Ankyrin repeat"/>
    <property type="match status" value="1"/>
</dbReference>
<keyword evidence="19" id="KW-0539">Nucleus</keyword>
<evidence type="ECO:0000256" key="23">
    <source>
        <dbReference type="SAM" id="SignalP"/>
    </source>
</evidence>
<comment type="similarity">
    <text evidence="3">Belongs to the NOTCH family.</text>
</comment>
<feature type="disulfide bond" evidence="21">
    <location>
        <begin position="472"/>
        <end position="481"/>
    </location>
</feature>
<dbReference type="SMART" id="SM00004">
    <property type="entry name" value="NL"/>
    <property type="match status" value="2"/>
</dbReference>
<dbReference type="Gene3D" id="1.25.40.20">
    <property type="entry name" value="Ankyrin repeat-containing domain"/>
    <property type="match status" value="1"/>
</dbReference>
<feature type="compositionally biased region" description="Polar residues" evidence="22">
    <location>
        <begin position="2220"/>
        <end position="2237"/>
    </location>
</feature>
<keyword evidence="7" id="KW-0677">Repeat</keyword>
<dbReference type="PANTHER" id="PTHR24049:SF22">
    <property type="entry name" value="DROSOPHILA CRUMBS HOMOLOG"/>
    <property type="match status" value="1"/>
</dbReference>
<feature type="domain" description="EGF-like" evidence="24">
    <location>
        <begin position="749"/>
        <end position="792"/>
    </location>
</feature>
<reference evidence="26 27" key="1">
    <citation type="submission" date="2021-04" db="EMBL/GenBank/DDBJ databases">
        <authorList>
            <person name="Bliznina A."/>
        </authorList>
    </citation>
    <scope>NUCLEOTIDE SEQUENCE [LARGE SCALE GENOMIC DNA]</scope>
</reference>
<feature type="disulfide bond" evidence="21">
    <location>
        <begin position="1328"/>
        <end position="1337"/>
    </location>
</feature>
<feature type="disulfide bond" evidence="21">
    <location>
        <begin position="270"/>
        <end position="279"/>
    </location>
</feature>
<keyword evidence="15" id="KW-0010">Activator</keyword>
<evidence type="ECO:0000313" key="26">
    <source>
        <dbReference type="EMBL" id="CAG5094426.1"/>
    </source>
</evidence>
<feature type="disulfide bond" evidence="21">
    <location>
        <begin position="129"/>
        <end position="138"/>
    </location>
</feature>
<feature type="disulfide bond" evidence="21">
    <location>
        <begin position="1192"/>
        <end position="1201"/>
    </location>
</feature>
<feature type="domain" description="EGF-like" evidence="24">
    <location>
        <begin position="793"/>
        <end position="830"/>
    </location>
</feature>
<feature type="disulfide bond" evidence="21">
    <location>
        <begin position="193"/>
        <end position="202"/>
    </location>
</feature>
<keyword evidence="14 21" id="KW-1015">Disulfide bond</keyword>
<feature type="domain" description="EGF-like" evidence="24">
    <location>
        <begin position="206"/>
        <end position="242"/>
    </location>
</feature>
<dbReference type="PROSITE" id="PS50088">
    <property type="entry name" value="ANK_REPEAT"/>
    <property type="match status" value="2"/>
</dbReference>
<dbReference type="PROSITE" id="PS01186">
    <property type="entry name" value="EGF_2"/>
    <property type="match status" value="22"/>
</dbReference>
<feature type="region of interest" description="Disordered" evidence="22">
    <location>
        <begin position="2196"/>
        <end position="2282"/>
    </location>
</feature>
<evidence type="ECO:0000256" key="16">
    <source>
        <dbReference type="ARBA" id="ARBA00023163"/>
    </source>
</evidence>
<dbReference type="SMART" id="SM00181">
    <property type="entry name" value="EGF"/>
    <property type="match status" value="34"/>
</dbReference>
<dbReference type="InterPro" id="IPR018097">
    <property type="entry name" value="EGF_Ca-bd_CS"/>
</dbReference>
<evidence type="ECO:0000256" key="6">
    <source>
        <dbReference type="ARBA" id="ARBA00022729"/>
    </source>
</evidence>
<evidence type="ECO:0000256" key="9">
    <source>
        <dbReference type="ARBA" id="ARBA00022976"/>
    </source>
</evidence>
<feature type="domain" description="EGF-like" evidence="24">
    <location>
        <begin position="282"/>
        <end position="321"/>
    </location>
</feature>
<dbReference type="Gene3D" id="3.30.70.3310">
    <property type="match status" value="1"/>
</dbReference>
<feature type="domain" description="EGF-like" evidence="24">
    <location>
        <begin position="1161"/>
        <end position="1202"/>
    </location>
</feature>
<accession>A0ABN7SBX4</accession>
<protein>
    <submittedName>
        <fullName evidence="26">Oidioi.mRNA.OKI2018_I69.XSR.g13546.t2.cds</fullName>
    </submittedName>
</protein>
<keyword evidence="5" id="KW-0812">Transmembrane</keyword>
<feature type="domain" description="EGF-like" evidence="24">
    <location>
        <begin position="484"/>
        <end position="520"/>
    </location>
</feature>
<feature type="disulfide bond" evidence="21">
    <location>
        <begin position="311"/>
        <end position="320"/>
    </location>
</feature>
<feature type="domain" description="EGF-like" evidence="24">
    <location>
        <begin position="636"/>
        <end position="672"/>
    </location>
</feature>
<evidence type="ECO:0000259" key="24">
    <source>
        <dbReference type="PROSITE" id="PS50026"/>
    </source>
</evidence>
<feature type="compositionally biased region" description="Polar residues" evidence="22">
    <location>
        <begin position="2247"/>
        <end position="2265"/>
    </location>
</feature>
<feature type="domain" description="EGF-like" evidence="24">
    <location>
        <begin position="1206"/>
        <end position="1247"/>
    </location>
</feature>
<dbReference type="PRINTS" id="PR01983">
    <property type="entry name" value="NOTCH"/>
</dbReference>
<keyword evidence="12 20" id="KW-0040">ANK repeat</keyword>
<evidence type="ECO:0000256" key="12">
    <source>
        <dbReference type="ARBA" id="ARBA00023043"/>
    </source>
</evidence>
<feature type="disulfide bond" evidence="21">
    <location>
        <begin position="700"/>
        <end position="709"/>
    </location>
</feature>
<dbReference type="InterPro" id="IPR051022">
    <property type="entry name" value="Notch_Cell-Fate_Det"/>
</dbReference>
<dbReference type="SMART" id="SM00179">
    <property type="entry name" value="EGF_CA"/>
    <property type="match status" value="27"/>
</dbReference>
<dbReference type="InterPro" id="IPR009030">
    <property type="entry name" value="Growth_fac_rcpt_cys_sf"/>
</dbReference>
<feature type="signal peptide" evidence="23">
    <location>
        <begin position="1"/>
        <end position="15"/>
    </location>
</feature>
<feature type="disulfide bond" evidence="21">
    <location>
        <begin position="820"/>
        <end position="829"/>
    </location>
</feature>
<dbReference type="SMART" id="SM00248">
    <property type="entry name" value="ANK"/>
    <property type="match status" value="7"/>
</dbReference>
<keyword evidence="11" id="KW-0805">Transcription regulation</keyword>
<sequence>MKFLLSIALPIGAWAGPCSPNPCNNDGTCQLNGKSYTCHCLEDFVGVQCEFPNPCVEESCSGHGECRVTMSESNPIKAKEPKAHCECKVGWGGDSCQLELGCGASPREDPCGENGRCTTDALEHYACQCEHGFEGDRCERVDYCASSPCSPGEICSNGPSSAVCRANNSCDLTPCKNGGRCSPAGDGGYTCMCPSGWTGQNCERATSEPCDSSKCINGSCKKRADGKSICECNIGFEGPHCEENVDDCANHQCYNGATCQDMTGGYACICTAGWTGKHCELDVDECSTTMGSRCKNGATCVNTLGSYDCFCINGFSGSNCEINDDDCRVNDCAEGSTCVDKLGKYTCLCPPGKMGPRCDLINECYDYGPGFVNPCGNGFCDPSEDGFAVCTCHNGWEGETCEEDIDECLDSPCSTFGTCVNHPGSWECKCDRGYTGKLCEDTVDLCEKEKPCFNGGTCIMDPKFAKGYYCSCPPSHEGEDCMRRKMHCEKNSCLNGGRCRERYDGFECICEKGYEGNNCERRKDYCAHADYPCNNGKCHNEIDDYRCECSEGWTGRNCTKNVNECAPNPCKNGICTDYVNDFSCECEDGWEGKLCDKPINPCLNDPCYNGECKVPAPGKFECICPKGTGGEYCKDNVNECLGVTCEHGGIAIDSVGKCVCECKPGFDGQFCQNNIDDCESNPCLNKGECVDLINEYKCICPKGTWGDRCYSETAACSPNPCFNYGKCIENGGKYACDCPAGWSGVNCEIDVCADNGYCQNNGVSVPVGDHFGSGTDKCRCKCPPNFEGKQCEISTVCKARNPCKHGTCRSQDGDTVECVCDPGYTGKYCNTRLDECSEVDNLCRNGGICRHDYDNKAICDCPSGWTGRFCDIDVDECKENRGICKNNGSCENTKGGYYCKCDGFKGKHCEHDIDDCAHSPCKNGGSCINNTSGRGFTCDCKDGFSGVRCEEEINECEGNPCLNGGQCEDMVNSYQCKCPAGFRGVRCEIVMSVCDPNPCANNGTCDEYLVDEELKFRCECPRGFSGEFCETNIDDCKADSCLNKGICKDKVEGFECECNPAFFGARCENLTQLCQKKRGLCQNGGTCIDDGSQDAGYRCICPKSHGGLHCDVPRDTCEAAAVSLKISESQVCKNSGKCQNERHGHSCACQKGFTGDHCETEVNLCKNHVCHNGGECFVQEKSTFVSYATCRCPKAYAGHHCERFIGDDLCNKAHACQNGGTCVVDNYNFERGYFCICPKGISGNNCEINEDDCIKPTSDDKEPCMGHGKCTDGLVPVNGQYGYFNCQCEAGYTGSRCEATENFCYENTCDDVGTANCEPILNDFICECKHGYHGRYCQDYTPPEKSPCDEEDPCMNDSVCSLALYTNTGFKCHCVEPNTYGERCEEKTLECGARYCYNADACVTTPSGQETCECRDGYSGPTCAVRVSESTCLMPDSENCQPKCNVKECDYCNGQCSLGQKDPWDTCDVASCRNLFNNGRCDKECNTEKCMFDGRDCEQDTSREGCEFESFCATKYNDGECNEACNTAACGWDGLDCNLGDPEDLVSGQITISIDMREDSVSGDDFWKKVERQISISMKSNVFITSMEKIDRYGSSTRHRRVAEPGTSKVNFKIDNRGCSRIDNYQCYQDASYVVRDMSAQRVSGGLAYPDFGMHDIGYVSTSSRPEYHIPMVMTIGSLLLITTVVGVLVNRKRKRGFLWEGLGPIPNPPSKRSKNAQGQLGQPCYYDKGKRHDKGSFMYGQSPPYMNGGNIYNPKGSNVDWTQHGYPITSEEANPMIPYQEPNSILAQKGPDGRDVLHIMSIQSDHTYTDEEMQQLLKSGLSPNNQTTRYEETPLHLAARNGNSSFAQQLLRNGADPSIKDNNGRTPLHVAISSDAKGVFYVLIQNPHLRVNFDEKDESGSTPLITAAKLAIEWGIQELIQQNVDVNVVDNTGKSALHWAAEVNNSAACEQLLKHGANKDLQTEREETPLFLASREGARECVEVLLGHMAAKDTADIAGRKPEDIAAQRGHEDVVRILKSAVNSHLFDYNSCQKNATFFNSQKKSIPSKKRSRPDNKNSKNAKRSKPQGGARPAHPYARSMTNIPSAYGAGSSPLTPPNDRNFPYQTLHPQSRLQQAQGLHGGPFAPAHMTHYLEMNQTMPCAPYGAHNKSYDAWTTQVHMAQYTSFHASAHPLYSRSFQSPPMNQIQQTSLMAETAVQGSPDYNSPPADNENIPESLLTPSPVSNPWSTPPTDSTPRGRGDANMGSLTPNNNTKTQTTWQSPVEYSPGLNHPKQAAVAQF</sequence>
<evidence type="ECO:0000256" key="15">
    <source>
        <dbReference type="ARBA" id="ARBA00023159"/>
    </source>
</evidence>
<feature type="disulfide bond" evidence="21">
    <location>
        <begin position="232"/>
        <end position="241"/>
    </location>
</feature>
<evidence type="ECO:0000256" key="11">
    <source>
        <dbReference type="ARBA" id="ARBA00023015"/>
    </source>
</evidence>
<feature type="disulfide bond" evidence="21">
    <location>
        <begin position="1149"/>
        <end position="1158"/>
    </location>
</feature>
<dbReference type="Pfam" id="PF12661">
    <property type="entry name" value="hEGF"/>
    <property type="match status" value="4"/>
</dbReference>
<feature type="domain" description="EGF-like" evidence="24">
    <location>
        <begin position="1123"/>
        <end position="1159"/>
    </location>
</feature>
<feature type="domain" description="EGF-like" evidence="24">
    <location>
        <begin position="98"/>
        <end position="139"/>
    </location>
</feature>
<dbReference type="InterPro" id="IPR000742">
    <property type="entry name" value="EGF"/>
</dbReference>
<dbReference type="PROSITE" id="PS50258">
    <property type="entry name" value="LNR"/>
    <property type="match status" value="2"/>
</dbReference>
<dbReference type="Pfam" id="PF07645">
    <property type="entry name" value="EGF_CA"/>
    <property type="match status" value="2"/>
</dbReference>
<keyword evidence="13" id="KW-0472">Membrane</keyword>
<evidence type="ECO:0000256" key="3">
    <source>
        <dbReference type="ARBA" id="ARBA00005847"/>
    </source>
</evidence>
<evidence type="ECO:0000256" key="7">
    <source>
        <dbReference type="ARBA" id="ARBA00022737"/>
    </source>
</evidence>
<dbReference type="InterPro" id="IPR049883">
    <property type="entry name" value="NOTCH1_EGF-like"/>
</dbReference>
<dbReference type="EMBL" id="OU015569">
    <property type="protein sequence ID" value="CAG5094426.1"/>
    <property type="molecule type" value="Genomic_DNA"/>
</dbReference>
<feature type="domain" description="EGF-like" evidence="24">
    <location>
        <begin position="912"/>
        <end position="950"/>
    </location>
</feature>
<feature type="domain" description="EGF-like" evidence="24">
    <location>
        <begin position="1387"/>
        <end position="1424"/>
    </location>
</feature>
<feature type="disulfide bond" evidence="21">
    <location>
        <begin position="392"/>
        <end position="401"/>
    </location>
</feature>
<keyword evidence="27" id="KW-1185">Reference proteome</keyword>
<feature type="domain" description="EGF-like" evidence="24">
    <location>
        <begin position="14"/>
        <end position="50"/>
    </location>
</feature>
<dbReference type="Proteomes" id="UP001158576">
    <property type="component" value="Chromosome XSR"/>
</dbReference>
<feature type="disulfide bond" evidence="21">
    <location>
        <begin position="565"/>
        <end position="575"/>
    </location>
</feature>
<evidence type="ECO:0000313" key="27">
    <source>
        <dbReference type="Proteomes" id="UP001158576"/>
    </source>
</evidence>
<comment type="subcellular location">
    <subcellularLocation>
        <location evidence="2">Cell membrane</location>
        <topology evidence="2">Single-pass type I membrane protein</topology>
    </subcellularLocation>
    <subcellularLocation>
        <location evidence="1">Nucleus</location>
    </subcellularLocation>
</comment>
<dbReference type="InterPro" id="IPR002110">
    <property type="entry name" value="Ankyrin_rpt"/>
</dbReference>
<dbReference type="PROSITE" id="PS50026">
    <property type="entry name" value="EGF_3"/>
    <property type="match status" value="34"/>
</dbReference>
<feature type="disulfide bond" evidence="21">
    <location>
        <begin position="921"/>
        <end position="938"/>
    </location>
</feature>
<feature type="disulfide bond" evidence="21">
    <location>
        <begin position="210"/>
        <end position="220"/>
    </location>
</feature>
<feature type="domain" description="EGF-like" evidence="24">
    <location>
        <begin position="522"/>
        <end position="559"/>
    </location>
</feature>
<dbReference type="PROSITE" id="PS01187">
    <property type="entry name" value="EGF_CA"/>
    <property type="match status" value="5"/>
</dbReference>
<feature type="disulfide bond" evidence="21">
    <location>
        <begin position="978"/>
        <end position="987"/>
    </location>
</feature>
<feature type="disulfide bond" evidence="21">
    <location>
        <begin position="940"/>
        <end position="949"/>
    </location>
</feature>
<feature type="disulfide bond" evidence="21">
    <location>
        <begin position="549"/>
        <end position="558"/>
    </location>
</feature>
<feature type="disulfide bond" evidence="21">
    <location>
        <begin position="1237"/>
        <end position="1246"/>
    </location>
</feature>
<feature type="disulfide bond" evidence="21">
    <location>
        <begin position="624"/>
        <end position="633"/>
    </location>
</feature>
<feature type="disulfide bond" evidence="21">
    <location>
        <begin position="1101"/>
        <end position="1110"/>
    </location>
</feature>
<feature type="domain" description="EGF-like" evidence="24">
    <location>
        <begin position="442"/>
        <end position="482"/>
    </location>
</feature>
<evidence type="ECO:0000256" key="10">
    <source>
        <dbReference type="ARBA" id="ARBA00022989"/>
    </source>
</evidence>
<keyword evidence="18" id="KW-0325">Glycoprotein</keyword>
<evidence type="ECO:0000259" key="25">
    <source>
        <dbReference type="PROSITE" id="PS50258"/>
    </source>
</evidence>
<feature type="domain" description="EGF-like" evidence="24">
    <location>
        <begin position="990"/>
        <end position="1030"/>
    </location>
</feature>
<organism evidence="26 27">
    <name type="scientific">Oikopleura dioica</name>
    <name type="common">Tunicate</name>
    <dbReference type="NCBI Taxonomy" id="34765"/>
    <lineage>
        <taxon>Eukaryota</taxon>
        <taxon>Metazoa</taxon>
        <taxon>Chordata</taxon>
        <taxon>Tunicata</taxon>
        <taxon>Appendicularia</taxon>
        <taxon>Copelata</taxon>
        <taxon>Oikopleuridae</taxon>
        <taxon>Oikopleura</taxon>
    </lineage>
</organism>
<dbReference type="Pfam" id="PF12796">
    <property type="entry name" value="Ank_2"/>
    <property type="match status" value="2"/>
</dbReference>
<feature type="domain" description="LNR" evidence="25">
    <location>
        <begin position="1506"/>
        <end position="1543"/>
    </location>
</feature>
<feature type="disulfide bond" evidence="21">
    <location>
        <begin position="602"/>
        <end position="612"/>
    </location>
</feature>
<dbReference type="SUPFAM" id="SSF90193">
    <property type="entry name" value="Notch domain"/>
    <property type="match status" value="2"/>
</dbReference>
<feature type="domain" description="EGF-like" evidence="24">
    <location>
        <begin position="404"/>
        <end position="440"/>
    </location>
</feature>
<dbReference type="Gene3D" id="2.10.25.10">
    <property type="entry name" value="Laminin"/>
    <property type="match status" value="29"/>
</dbReference>
<evidence type="ECO:0000256" key="5">
    <source>
        <dbReference type="ARBA" id="ARBA00022692"/>
    </source>
</evidence>
<feature type="domain" description="EGF-like" evidence="24">
    <location>
        <begin position="712"/>
        <end position="748"/>
    </location>
</feature>
<name>A0ABN7SBX4_OIKDI</name>
<evidence type="ECO:0000256" key="22">
    <source>
        <dbReference type="SAM" id="MobiDB-lite"/>
    </source>
</evidence>
<feature type="disulfide bond" evidence="21">
    <location>
        <begin position="87"/>
        <end position="96"/>
    </location>
</feature>
<keyword evidence="9" id="KW-0914">Notch signaling pathway</keyword>
<evidence type="ECO:0000256" key="19">
    <source>
        <dbReference type="ARBA" id="ARBA00023242"/>
    </source>
</evidence>
<evidence type="ECO:0000256" key="20">
    <source>
        <dbReference type="PROSITE-ProRule" id="PRU00023"/>
    </source>
</evidence>